<protein>
    <submittedName>
        <fullName evidence="6">DNA-binding transcriptional LysR family regulator</fullName>
    </submittedName>
</protein>
<dbReference type="InterPro" id="IPR036388">
    <property type="entry name" value="WH-like_DNA-bd_sf"/>
</dbReference>
<dbReference type="RefSeq" id="WP_132477301.1">
    <property type="nucleotide sequence ID" value="NZ_JBHRVM010000001.1"/>
</dbReference>
<name>A0A4R3V198_9BURK</name>
<dbReference type="OrthoDB" id="5525645at2"/>
<reference evidence="6 7" key="1">
    <citation type="submission" date="2019-03" db="EMBL/GenBank/DDBJ databases">
        <title>Genomic Encyclopedia of Type Strains, Phase IV (KMG-IV): sequencing the most valuable type-strain genomes for metagenomic binning, comparative biology and taxonomic classification.</title>
        <authorList>
            <person name="Goeker M."/>
        </authorList>
    </citation>
    <scope>NUCLEOTIDE SEQUENCE [LARGE SCALE GENOMIC DNA]</scope>
    <source>
        <strain evidence="6 7">DSM 100048</strain>
    </source>
</reference>
<dbReference type="GO" id="GO:0003700">
    <property type="term" value="F:DNA-binding transcription factor activity"/>
    <property type="evidence" value="ECO:0007669"/>
    <property type="project" value="InterPro"/>
</dbReference>
<evidence type="ECO:0000259" key="5">
    <source>
        <dbReference type="PROSITE" id="PS50931"/>
    </source>
</evidence>
<proteinExistence type="inferred from homology"/>
<feature type="domain" description="HTH lysR-type" evidence="5">
    <location>
        <begin position="4"/>
        <end position="61"/>
    </location>
</feature>
<gene>
    <name evidence="6" type="ORF">EV686_10681</name>
</gene>
<evidence type="ECO:0000313" key="6">
    <source>
        <dbReference type="EMBL" id="TCU97201.1"/>
    </source>
</evidence>
<keyword evidence="2" id="KW-0805">Transcription regulation</keyword>
<dbReference type="PROSITE" id="PS50931">
    <property type="entry name" value="HTH_LYSR"/>
    <property type="match status" value="1"/>
</dbReference>
<dbReference type="GO" id="GO:0006351">
    <property type="term" value="P:DNA-templated transcription"/>
    <property type="evidence" value="ECO:0007669"/>
    <property type="project" value="TreeGrafter"/>
</dbReference>
<dbReference type="PANTHER" id="PTHR30537:SF1">
    <property type="entry name" value="HTH-TYPE TRANSCRIPTIONAL REGULATOR PGRR"/>
    <property type="match status" value="1"/>
</dbReference>
<dbReference type="EMBL" id="SMBX01000006">
    <property type="protein sequence ID" value="TCU97201.1"/>
    <property type="molecule type" value="Genomic_DNA"/>
</dbReference>
<dbReference type="CDD" id="cd08474">
    <property type="entry name" value="PBP2_CrgA_like_5"/>
    <property type="match status" value="1"/>
</dbReference>
<dbReference type="PRINTS" id="PR00039">
    <property type="entry name" value="HTHLYSR"/>
</dbReference>
<comment type="caution">
    <text evidence="6">The sequence shown here is derived from an EMBL/GenBank/DDBJ whole genome shotgun (WGS) entry which is preliminary data.</text>
</comment>
<dbReference type="Gene3D" id="1.10.10.10">
    <property type="entry name" value="Winged helix-like DNA-binding domain superfamily/Winged helix DNA-binding domain"/>
    <property type="match status" value="1"/>
</dbReference>
<dbReference type="InterPro" id="IPR005119">
    <property type="entry name" value="LysR_subst-bd"/>
</dbReference>
<dbReference type="InterPro" id="IPR058163">
    <property type="entry name" value="LysR-type_TF_proteobact-type"/>
</dbReference>
<evidence type="ECO:0000256" key="4">
    <source>
        <dbReference type="ARBA" id="ARBA00023163"/>
    </source>
</evidence>
<dbReference type="SUPFAM" id="SSF53850">
    <property type="entry name" value="Periplasmic binding protein-like II"/>
    <property type="match status" value="1"/>
</dbReference>
<evidence type="ECO:0000256" key="3">
    <source>
        <dbReference type="ARBA" id="ARBA00023125"/>
    </source>
</evidence>
<keyword evidence="7" id="KW-1185">Reference proteome</keyword>
<dbReference type="SUPFAM" id="SSF46785">
    <property type="entry name" value="Winged helix' DNA-binding domain"/>
    <property type="match status" value="1"/>
</dbReference>
<dbReference type="Pfam" id="PF00126">
    <property type="entry name" value="HTH_1"/>
    <property type="match status" value="1"/>
</dbReference>
<evidence type="ECO:0000256" key="2">
    <source>
        <dbReference type="ARBA" id="ARBA00023015"/>
    </source>
</evidence>
<dbReference type="FunFam" id="1.10.10.10:FF:000001">
    <property type="entry name" value="LysR family transcriptional regulator"/>
    <property type="match status" value="1"/>
</dbReference>
<sequence>MPRDNYTGLLAFVTVAQEGSFTRAAARLGVSQSALSHTIKTLEANLGIRLLTRTTRNVSPTQAGERLYRNISTQMAEIDAEVQALSDFRDKPAGTIRVTATDHAIRTILWPRLAAFLPRYPDIKVELICDYGLSDISAERYDAGVRFGEQLAQGMIGIRIGPDERFALVGSKAYFSRNPSPGTPHELVSHQCVNLRLPTHGGLYVWEFKKKGGKAINVRTNGQLVFNSMYEVLEGAIAGFGLAYVPESLARPHITAGRLVRVLEEWCPLWSGYHLYYPNRRQPSQAMRLLVEALRYRPQGVK</sequence>
<evidence type="ECO:0000256" key="1">
    <source>
        <dbReference type="ARBA" id="ARBA00009437"/>
    </source>
</evidence>
<evidence type="ECO:0000313" key="7">
    <source>
        <dbReference type="Proteomes" id="UP000294692"/>
    </source>
</evidence>
<dbReference type="InterPro" id="IPR000847">
    <property type="entry name" value="LysR_HTH_N"/>
</dbReference>
<dbReference type="Gene3D" id="3.40.190.290">
    <property type="match status" value="1"/>
</dbReference>
<dbReference type="Pfam" id="PF03466">
    <property type="entry name" value="LysR_substrate"/>
    <property type="match status" value="1"/>
</dbReference>
<dbReference type="AlphaFoldDB" id="A0A4R3V198"/>
<dbReference type="GO" id="GO:0043565">
    <property type="term" value="F:sequence-specific DNA binding"/>
    <property type="evidence" value="ECO:0007669"/>
    <property type="project" value="TreeGrafter"/>
</dbReference>
<dbReference type="PANTHER" id="PTHR30537">
    <property type="entry name" value="HTH-TYPE TRANSCRIPTIONAL REGULATOR"/>
    <property type="match status" value="1"/>
</dbReference>
<keyword evidence="4" id="KW-0804">Transcription</keyword>
<comment type="similarity">
    <text evidence="1">Belongs to the LysR transcriptional regulatory family.</text>
</comment>
<keyword evidence="3 6" id="KW-0238">DNA-binding</keyword>
<dbReference type="FunFam" id="3.40.190.290:FF:000012">
    <property type="entry name" value="Transcriptional regulator, LysR family"/>
    <property type="match status" value="1"/>
</dbReference>
<organism evidence="6 7">
    <name type="scientific">Paracandidimonas soli</name>
    <dbReference type="NCBI Taxonomy" id="1917182"/>
    <lineage>
        <taxon>Bacteria</taxon>
        <taxon>Pseudomonadati</taxon>
        <taxon>Pseudomonadota</taxon>
        <taxon>Betaproteobacteria</taxon>
        <taxon>Burkholderiales</taxon>
        <taxon>Alcaligenaceae</taxon>
        <taxon>Paracandidimonas</taxon>
    </lineage>
</organism>
<accession>A0A4R3V198</accession>
<dbReference type="Proteomes" id="UP000294692">
    <property type="component" value="Unassembled WGS sequence"/>
</dbReference>
<dbReference type="InterPro" id="IPR036390">
    <property type="entry name" value="WH_DNA-bd_sf"/>
</dbReference>